<comment type="caution">
    <text evidence="2">The sequence shown here is derived from an EMBL/GenBank/DDBJ whole genome shotgun (WGS) entry which is preliminary data.</text>
</comment>
<protein>
    <recommendedName>
        <fullName evidence="4">Lipoprotein</fullName>
    </recommendedName>
</protein>
<gene>
    <name evidence="2" type="ORF">KJP28_00020</name>
</gene>
<reference evidence="2 3" key="1">
    <citation type="submission" date="2021-05" db="EMBL/GenBank/DDBJ databases">
        <title>Culturable bacteria isolated from Daya Bay.</title>
        <authorList>
            <person name="Zheng W."/>
            <person name="Yu S."/>
            <person name="Huang Y."/>
        </authorList>
    </citation>
    <scope>NUCLEOTIDE SEQUENCE [LARGE SCALE GENOMIC DNA]</scope>
    <source>
        <strain evidence="2 3">DP4N28-5</strain>
    </source>
</reference>
<name>A0ABS6SWE4_9RHOB</name>
<proteinExistence type="predicted"/>
<evidence type="ECO:0000256" key="1">
    <source>
        <dbReference type="SAM" id="SignalP"/>
    </source>
</evidence>
<feature type="signal peptide" evidence="1">
    <location>
        <begin position="1"/>
        <end position="19"/>
    </location>
</feature>
<accession>A0ABS6SWE4</accession>
<keyword evidence="3" id="KW-1185">Reference proteome</keyword>
<dbReference type="EMBL" id="JAHUZE010000001">
    <property type="protein sequence ID" value="MBV7377290.1"/>
    <property type="molecule type" value="Genomic_DNA"/>
</dbReference>
<dbReference type="RefSeq" id="WP_218390186.1">
    <property type="nucleotide sequence ID" value="NZ_JAHUZE010000001.1"/>
</dbReference>
<evidence type="ECO:0008006" key="4">
    <source>
        <dbReference type="Google" id="ProtNLM"/>
    </source>
</evidence>
<dbReference type="PROSITE" id="PS51257">
    <property type="entry name" value="PROKAR_LIPOPROTEIN"/>
    <property type="match status" value="1"/>
</dbReference>
<dbReference type="Proteomes" id="UP000756530">
    <property type="component" value="Unassembled WGS sequence"/>
</dbReference>
<organism evidence="2 3">
    <name type="scientific">Maritimibacter dapengensis</name>
    <dbReference type="NCBI Taxonomy" id="2836868"/>
    <lineage>
        <taxon>Bacteria</taxon>
        <taxon>Pseudomonadati</taxon>
        <taxon>Pseudomonadota</taxon>
        <taxon>Alphaproteobacteria</taxon>
        <taxon>Rhodobacterales</taxon>
        <taxon>Roseobacteraceae</taxon>
        <taxon>Maritimibacter</taxon>
    </lineage>
</organism>
<evidence type="ECO:0000313" key="3">
    <source>
        <dbReference type="Proteomes" id="UP000756530"/>
    </source>
</evidence>
<keyword evidence="1" id="KW-0732">Signal</keyword>
<evidence type="ECO:0000313" key="2">
    <source>
        <dbReference type="EMBL" id="MBV7377290.1"/>
    </source>
</evidence>
<sequence>MTKTIIGMAVIGTFLVSCAKAPENIAAADIGTNAYRGYSCSQLTQTKVKYRQALANLSAQQQDAAAGDAFGVFLLGLPLASMSGSDKETQIAVTKGHLQAIELEEARKGC</sequence>
<feature type="chain" id="PRO_5045050029" description="Lipoprotein" evidence="1">
    <location>
        <begin position="20"/>
        <end position="110"/>
    </location>
</feature>